<dbReference type="EMBL" id="BMDW01000006">
    <property type="protein sequence ID" value="GGA44142.1"/>
    <property type="molecule type" value="Genomic_DNA"/>
</dbReference>
<keyword evidence="4" id="KW-1185">Reference proteome</keyword>
<feature type="compositionally biased region" description="Basic and acidic residues" evidence="1">
    <location>
        <begin position="26"/>
        <end position="50"/>
    </location>
</feature>
<dbReference type="Pfam" id="PF11776">
    <property type="entry name" value="RcnB"/>
    <property type="match status" value="1"/>
</dbReference>
<dbReference type="InterPro" id="IPR024572">
    <property type="entry name" value="RcnB"/>
</dbReference>
<organism evidence="3 4">
    <name type="scientific">Sphingomonas psychrolutea</name>
    <dbReference type="NCBI Taxonomy" id="1259676"/>
    <lineage>
        <taxon>Bacteria</taxon>
        <taxon>Pseudomonadati</taxon>
        <taxon>Pseudomonadota</taxon>
        <taxon>Alphaproteobacteria</taxon>
        <taxon>Sphingomonadales</taxon>
        <taxon>Sphingomonadaceae</taxon>
        <taxon>Sphingomonas</taxon>
    </lineage>
</organism>
<dbReference type="Proteomes" id="UP000618591">
    <property type="component" value="Unassembled WGS sequence"/>
</dbReference>
<feature type="signal peptide" evidence="2">
    <location>
        <begin position="1"/>
        <end position="21"/>
    </location>
</feature>
<keyword evidence="2" id="KW-0732">Signal</keyword>
<accession>A0ABQ1GHV2</accession>
<dbReference type="Gene3D" id="3.10.450.160">
    <property type="entry name" value="inner membrane protein cigr"/>
    <property type="match status" value="1"/>
</dbReference>
<name>A0ABQ1GHV2_9SPHN</name>
<evidence type="ECO:0000256" key="2">
    <source>
        <dbReference type="SAM" id="SignalP"/>
    </source>
</evidence>
<proteinExistence type="predicted"/>
<sequence>MRKFIFTAVMAATLMPVAASAQSNAEVRRDRQDLRGEQRDLRDARRTGDRRDIRDQREDVRDARQELREDVRDRNRAYGRDDWRGWRDRNPGFYNRGGWNAPFRYNAFRTGVRISSGYYGSRYVIADPWRLHLRRPAYGQQWIRHYNDVILVDTRRGVVIDVIRGFYR</sequence>
<feature type="chain" id="PRO_5047087773" description="RcnB family protein" evidence="2">
    <location>
        <begin position="22"/>
        <end position="168"/>
    </location>
</feature>
<dbReference type="RefSeq" id="WP_188446161.1">
    <property type="nucleotide sequence ID" value="NZ_BMDW01000006.1"/>
</dbReference>
<feature type="region of interest" description="Disordered" evidence="1">
    <location>
        <begin position="21"/>
        <end position="50"/>
    </location>
</feature>
<gene>
    <name evidence="3" type="ORF">GCM10011395_12930</name>
</gene>
<evidence type="ECO:0000313" key="4">
    <source>
        <dbReference type="Proteomes" id="UP000618591"/>
    </source>
</evidence>
<evidence type="ECO:0008006" key="5">
    <source>
        <dbReference type="Google" id="ProtNLM"/>
    </source>
</evidence>
<reference evidence="4" key="1">
    <citation type="journal article" date="2019" name="Int. J. Syst. Evol. Microbiol.">
        <title>The Global Catalogue of Microorganisms (GCM) 10K type strain sequencing project: providing services to taxonomists for standard genome sequencing and annotation.</title>
        <authorList>
            <consortium name="The Broad Institute Genomics Platform"/>
            <consortium name="The Broad Institute Genome Sequencing Center for Infectious Disease"/>
            <person name="Wu L."/>
            <person name="Ma J."/>
        </authorList>
    </citation>
    <scope>NUCLEOTIDE SEQUENCE [LARGE SCALE GENOMIC DNA]</scope>
    <source>
        <strain evidence="4">CGMCC 1.10106</strain>
    </source>
</reference>
<protein>
    <recommendedName>
        <fullName evidence="5">RcnB family protein</fullName>
    </recommendedName>
</protein>
<evidence type="ECO:0000256" key="1">
    <source>
        <dbReference type="SAM" id="MobiDB-lite"/>
    </source>
</evidence>
<comment type="caution">
    <text evidence="3">The sequence shown here is derived from an EMBL/GenBank/DDBJ whole genome shotgun (WGS) entry which is preliminary data.</text>
</comment>
<evidence type="ECO:0000313" key="3">
    <source>
        <dbReference type="EMBL" id="GGA44142.1"/>
    </source>
</evidence>